<proteinExistence type="predicted"/>
<accession>A0A4C1UPS9</accession>
<evidence type="ECO:0000256" key="1">
    <source>
        <dbReference type="SAM" id="MobiDB-lite"/>
    </source>
</evidence>
<feature type="region of interest" description="Disordered" evidence="1">
    <location>
        <begin position="76"/>
        <end position="96"/>
    </location>
</feature>
<comment type="caution">
    <text evidence="2">The sequence shown here is derived from an EMBL/GenBank/DDBJ whole genome shotgun (WGS) entry which is preliminary data.</text>
</comment>
<reference evidence="2 3" key="1">
    <citation type="journal article" date="2019" name="Commun. Biol.">
        <title>The bagworm genome reveals a unique fibroin gene that provides high tensile strength.</title>
        <authorList>
            <person name="Kono N."/>
            <person name="Nakamura H."/>
            <person name="Ohtoshi R."/>
            <person name="Tomita M."/>
            <person name="Numata K."/>
            <person name="Arakawa K."/>
        </authorList>
    </citation>
    <scope>NUCLEOTIDE SEQUENCE [LARGE SCALE GENOMIC DNA]</scope>
</reference>
<organism evidence="2 3">
    <name type="scientific">Eumeta variegata</name>
    <name type="common">Bagworm moth</name>
    <name type="synonym">Eumeta japonica</name>
    <dbReference type="NCBI Taxonomy" id="151549"/>
    <lineage>
        <taxon>Eukaryota</taxon>
        <taxon>Metazoa</taxon>
        <taxon>Ecdysozoa</taxon>
        <taxon>Arthropoda</taxon>
        <taxon>Hexapoda</taxon>
        <taxon>Insecta</taxon>
        <taxon>Pterygota</taxon>
        <taxon>Neoptera</taxon>
        <taxon>Endopterygota</taxon>
        <taxon>Lepidoptera</taxon>
        <taxon>Glossata</taxon>
        <taxon>Ditrysia</taxon>
        <taxon>Tineoidea</taxon>
        <taxon>Psychidae</taxon>
        <taxon>Oiketicinae</taxon>
        <taxon>Eumeta</taxon>
    </lineage>
</organism>
<name>A0A4C1UPS9_EUMVA</name>
<protein>
    <submittedName>
        <fullName evidence="2">Uncharacterized protein</fullName>
    </submittedName>
</protein>
<dbReference type="Proteomes" id="UP000299102">
    <property type="component" value="Unassembled WGS sequence"/>
</dbReference>
<evidence type="ECO:0000313" key="2">
    <source>
        <dbReference type="EMBL" id="GBP27982.1"/>
    </source>
</evidence>
<evidence type="ECO:0000313" key="3">
    <source>
        <dbReference type="Proteomes" id="UP000299102"/>
    </source>
</evidence>
<keyword evidence="3" id="KW-1185">Reference proteome</keyword>
<dbReference type="AlphaFoldDB" id="A0A4C1UPS9"/>
<gene>
    <name evidence="2" type="ORF">EVAR_83613_1</name>
</gene>
<dbReference type="EMBL" id="BGZK01000201">
    <property type="protein sequence ID" value="GBP27982.1"/>
    <property type="molecule type" value="Genomic_DNA"/>
</dbReference>
<sequence length="133" mass="15335">MYDEFIRITQKRSVKVFQNEPRPTKVKQARSADTEKGVVRMHKRKWEIFIDPTIPPSLGTGCAKKYEYLKQRSGAPLKGRPAAFTSQDSPRPVSAPRSALDEFHKYLLYLLEQNVADKYDSCRHPTTNTSIYD</sequence>